<evidence type="ECO:0000256" key="1">
    <source>
        <dbReference type="ARBA" id="ARBA00004328"/>
    </source>
</evidence>
<accession>A0ABT3GCF9</accession>
<evidence type="ECO:0000259" key="7">
    <source>
        <dbReference type="Pfam" id="PF05065"/>
    </source>
</evidence>
<evidence type="ECO:0000256" key="4">
    <source>
        <dbReference type="ARBA" id="ARBA00022801"/>
    </source>
</evidence>
<dbReference type="InterPro" id="IPR054613">
    <property type="entry name" value="Peptidase_S78_dom"/>
</dbReference>
<evidence type="ECO:0000313" key="8">
    <source>
        <dbReference type="EMBL" id="MCW1921310.1"/>
    </source>
</evidence>
<name>A0ABT3GCF9_9BACT</name>
<protein>
    <submittedName>
        <fullName evidence="8">Phage major capsid protein</fullName>
    </submittedName>
</protein>
<comment type="subcellular location">
    <subcellularLocation>
        <location evidence="1">Virion</location>
    </subcellularLocation>
</comment>
<dbReference type="SUPFAM" id="SSF56563">
    <property type="entry name" value="Major capsid protein gp5"/>
    <property type="match status" value="1"/>
</dbReference>
<dbReference type="Pfam" id="PF04586">
    <property type="entry name" value="Peptidase_S78"/>
    <property type="match status" value="1"/>
</dbReference>
<evidence type="ECO:0000256" key="3">
    <source>
        <dbReference type="ARBA" id="ARBA00022670"/>
    </source>
</evidence>
<feature type="domain" description="Phage capsid-like C-terminal" evidence="7">
    <location>
        <begin position="414"/>
        <end position="683"/>
    </location>
</feature>
<dbReference type="EMBL" id="JAPDDT010000001">
    <property type="protein sequence ID" value="MCW1921310.1"/>
    <property type="molecule type" value="Genomic_DNA"/>
</dbReference>
<keyword evidence="9" id="KW-1185">Reference proteome</keyword>
<sequence>MKPRCTNPDILVREALTSGQELRREFELDRAAVDEQARTVALSFSSEAAVERYFGIEILDHATGSIRLGRMENGAALLVNHDRGDQVGVVESVTIGQDRRGRAVVRFGRSARANEIFQDVVDGIRRLVSVGYRVHRTETTQTGGVETVRVVDWEPFEISLVSIPADDSVGVGRGESEPSRGPNNNSPTTHVNRAQIIAALRAANIAFRDEMTDDELRALLPANTQPAPAPAAQRQADPAPAPAPASVVVTREAPPAPSVQDAIAAERQRVAGINALADQMRSNGVIVDASRALGDGSNVEAFRAVAFEALLTQRNTSYSPGLPGPSRGEVRDMDRFDLAVALRSMAEGTPLTGIERELLQEGVHEARAAGIQNPGTLMLPSMFVRRGQRDLTATGTTSVAGDQGGMTVQTNRVGLLDDFFNASVIRQLGATVLTGLVGNLELPRLVAGTAPTKKAENASADEVTPTTANLALTPKRLPAFIDISQQLLMQSSVAIESMIRMHLTNQMLAVQEAAFFHGGGTSEANGIAGTSGIGSVAGGTNGAAPTYAHLIALESAIDTQNALGGSLRYATNGQIRAKLKQTPKQASGVEGNFILTDLAPNMLNGYRSEFTNAISRTLTKGSANAVASAIFFGNFVDYIVGYWGGLSLELIRDSANAKLGMYTLVANTYYDGGVVRPKSFAAMLDALGA</sequence>
<keyword evidence="3" id="KW-0645">Protease</keyword>
<comment type="caution">
    <text evidence="8">The sequence shown here is derived from an EMBL/GenBank/DDBJ whole genome shotgun (WGS) entry which is preliminary data.</text>
</comment>
<dbReference type="Proteomes" id="UP001320876">
    <property type="component" value="Unassembled WGS sequence"/>
</dbReference>
<dbReference type="Gene3D" id="3.30.2400.10">
    <property type="entry name" value="Major capsid protein gp5"/>
    <property type="match status" value="1"/>
</dbReference>
<dbReference type="Pfam" id="PF05065">
    <property type="entry name" value="Phage_capsid"/>
    <property type="match status" value="1"/>
</dbReference>
<gene>
    <name evidence="8" type="ORF">OKA05_02025</name>
</gene>
<dbReference type="NCBIfam" id="TIGR01554">
    <property type="entry name" value="major_cap_HK97"/>
    <property type="match status" value="1"/>
</dbReference>
<dbReference type="RefSeq" id="WP_264485419.1">
    <property type="nucleotide sequence ID" value="NZ_JAPDDT010000001.1"/>
</dbReference>
<dbReference type="InterPro" id="IPR054612">
    <property type="entry name" value="Phage_capsid-like_C"/>
</dbReference>
<proteinExistence type="predicted"/>
<feature type="domain" description="Prohead serine protease" evidence="6">
    <location>
        <begin position="75"/>
        <end position="167"/>
    </location>
</feature>
<keyword evidence="4" id="KW-0378">Hydrolase</keyword>
<evidence type="ECO:0000256" key="5">
    <source>
        <dbReference type="SAM" id="MobiDB-lite"/>
    </source>
</evidence>
<keyword evidence="2" id="KW-1188">Viral release from host cell</keyword>
<organism evidence="8 9">
    <name type="scientific">Luteolibacter arcticus</name>
    <dbReference type="NCBI Taxonomy" id="1581411"/>
    <lineage>
        <taxon>Bacteria</taxon>
        <taxon>Pseudomonadati</taxon>
        <taxon>Verrucomicrobiota</taxon>
        <taxon>Verrucomicrobiia</taxon>
        <taxon>Verrucomicrobiales</taxon>
        <taxon>Verrucomicrobiaceae</taxon>
        <taxon>Luteolibacter</taxon>
    </lineage>
</organism>
<evidence type="ECO:0000256" key="2">
    <source>
        <dbReference type="ARBA" id="ARBA00022612"/>
    </source>
</evidence>
<evidence type="ECO:0000313" key="9">
    <source>
        <dbReference type="Proteomes" id="UP001320876"/>
    </source>
</evidence>
<evidence type="ECO:0000259" key="6">
    <source>
        <dbReference type="Pfam" id="PF04586"/>
    </source>
</evidence>
<reference evidence="8 9" key="1">
    <citation type="submission" date="2022-10" db="EMBL/GenBank/DDBJ databases">
        <title>Luteolibacter arcticus strain CCTCC AB 2014275, whole genome shotgun sequencing project.</title>
        <authorList>
            <person name="Zhao G."/>
            <person name="Shen L."/>
        </authorList>
    </citation>
    <scope>NUCLEOTIDE SEQUENCE [LARGE SCALE GENOMIC DNA]</scope>
    <source>
        <strain evidence="8 9">CCTCC AB 2014275</strain>
    </source>
</reference>
<feature type="region of interest" description="Disordered" evidence="5">
    <location>
        <begin position="167"/>
        <end position="190"/>
    </location>
</feature>
<dbReference type="InterPro" id="IPR024455">
    <property type="entry name" value="Phage_capsid"/>
</dbReference>
<feature type="compositionally biased region" description="Polar residues" evidence="5">
    <location>
        <begin position="181"/>
        <end position="190"/>
    </location>
</feature>